<dbReference type="SUPFAM" id="SSF56601">
    <property type="entry name" value="beta-lactamase/transpeptidase-like"/>
    <property type="match status" value="1"/>
</dbReference>
<evidence type="ECO:0000313" key="2">
    <source>
        <dbReference type="EMBL" id="WKW13210.1"/>
    </source>
</evidence>
<dbReference type="InterPro" id="IPR001466">
    <property type="entry name" value="Beta-lactam-related"/>
</dbReference>
<dbReference type="RefSeq" id="WP_367886070.1">
    <property type="nucleotide sequence ID" value="NZ_CP130612.1"/>
</dbReference>
<dbReference type="GO" id="GO:0016787">
    <property type="term" value="F:hydrolase activity"/>
    <property type="evidence" value="ECO:0007669"/>
    <property type="project" value="UniProtKB-KW"/>
</dbReference>
<dbReference type="InterPro" id="IPR012338">
    <property type="entry name" value="Beta-lactam/transpept-like"/>
</dbReference>
<sequence>MMHKIAERGVGALLTTLVILAALMFGGLALLTRDAAAQTAPTTDWQRQLDSAVTAEMARTMTPGVQVAVVHQGRVIYAKAYGAADVETSRPLTNASLLRIGSVTKMVTGAVAAELAEQGKLDLRAPISRYVPSLEGKRVGTVTTHQLLTHTAGWLDNAVAYGRMGEGALGEVMREVTDTMFSHAPGAIISYSNPGFSMAGYVIERAAGERYASITDRMILRPVGMPHATFRPLEAMVRDFSQGHMGMPGRAATMVRPFTENTAQWAAGFLMASATDMARFAAMLMDGGVIDGQRVISEGAVRRMTTPDPRIPGDSTARYAYGLVIAEQQGLRIWQHGGSINGFDAIVNMFPDEKLAVVVLDNRSGPSVSGALPIVFRGVTGRALPASPAPPSAERLPTADERRAVVGQYKFGPMRIEIAEQGDSLVFRQAGASFGVRMLGNDRMKVMVPPMAQQANVLLVRGADGRVAFLHQGLRAIPRVEP</sequence>
<organism evidence="3 4">
    <name type="scientific">Pseudogemmatithrix spongiicola</name>
    <dbReference type="NCBI Taxonomy" id="3062599"/>
    <lineage>
        <taxon>Bacteria</taxon>
        <taxon>Pseudomonadati</taxon>
        <taxon>Gemmatimonadota</taxon>
        <taxon>Gemmatimonadia</taxon>
        <taxon>Gemmatimonadales</taxon>
        <taxon>Gemmatimonadaceae</taxon>
        <taxon>Pseudogemmatithrix</taxon>
    </lineage>
</organism>
<name>A0AA49K1M8_9BACT</name>
<dbReference type="Proteomes" id="UP001229955">
    <property type="component" value="Chromosome"/>
</dbReference>
<keyword evidence="3" id="KW-0378">Hydrolase</keyword>
<dbReference type="KEGG" id="pspc:Strain318_002527"/>
<proteinExistence type="predicted"/>
<dbReference type="Pfam" id="PF00144">
    <property type="entry name" value="Beta-lactamase"/>
    <property type="match status" value="1"/>
</dbReference>
<keyword evidence="4" id="KW-1185">Reference proteome</keyword>
<dbReference type="EMBL" id="CP130613">
    <property type="protein sequence ID" value="WKW16117.1"/>
    <property type="molecule type" value="Genomic_DNA"/>
</dbReference>
<reference evidence="3" key="1">
    <citation type="submission" date="2023-07" db="EMBL/GenBank/DDBJ databases">
        <authorList>
            <person name="Haufschild T."/>
            <person name="Kallscheuer N."/>
            <person name="Hammer J."/>
            <person name="Kohn T."/>
            <person name="Kabuu M."/>
            <person name="Jogler M."/>
            <person name="Wohfarth N."/>
            <person name="Heuer A."/>
            <person name="Rohde M."/>
            <person name="van Teeseling M.C.F."/>
            <person name="Jogler C."/>
        </authorList>
    </citation>
    <scope>NUCLEOTIDE SEQUENCE</scope>
    <source>
        <strain evidence="2">Strain 138</strain>
        <strain evidence="3">Strain 318</strain>
    </source>
</reference>
<evidence type="ECO:0000259" key="1">
    <source>
        <dbReference type="Pfam" id="PF00144"/>
    </source>
</evidence>
<dbReference type="InterPro" id="IPR050491">
    <property type="entry name" value="AmpC-like"/>
</dbReference>
<dbReference type="PANTHER" id="PTHR46825:SF9">
    <property type="entry name" value="BETA-LACTAMASE-RELATED DOMAIN-CONTAINING PROTEIN"/>
    <property type="match status" value="1"/>
</dbReference>
<evidence type="ECO:0000313" key="4">
    <source>
        <dbReference type="Proteomes" id="UP001229955"/>
    </source>
</evidence>
<evidence type="ECO:0000313" key="3">
    <source>
        <dbReference type="EMBL" id="WKW16117.1"/>
    </source>
</evidence>
<dbReference type="AlphaFoldDB" id="A0AA49K1M8"/>
<accession>A0AA49JW19</accession>
<protein>
    <submittedName>
        <fullName evidence="3">Serine hydrolase</fullName>
    </submittedName>
</protein>
<gene>
    <name evidence="2" type="ORF">Strain138_002527</name>
    <name evidence="3" type="ORF">Strain318_002527</name>
</gene>
<dbReference type="Gene3D" id="3.40.710.10">
    <property type="entry name" value="DD-peptidase/beta-lactamase superfamily"/>
    <property type="match status" value="1"/>
</dbReference>
<accession>A0AA49K1M8</accession>
<dbReference type="EMBL" id="CP130612">
    <property type="protein sequence ID" value="WKW13210.1"/>
    <property type="molecule type" value="Genomic_DNA"/>
</dbReference>
<feature type="domain" description="Beta-lactamase-related" evidence="1">
    <location>
        <begin position="49"/>
        <end position="369"/>
    </location>
</feature>
<dbReference type="PANTHER" id="PTHR46825">
    <property type="entry name" value="D-ALANYL-D-ALANINE-CARBOXYPEPTIDASE/ENDOPEPTIDASE AMPH"/>
    <property type="match status" value="1"/>
</dbReference>